<dbReference type="AlphaFoldDB" id="A0ABD1RZ63"/>
<organism evidence="1 2">
    <name type="scientific">Forsythia ovata</name>
    <dbReference type="NCBI Taxonomy" id="205694"/>
    <lineage>
        <taxon>Eukaryota</taxon>
        <taxon>Viridiplantae</taxon>
        <taxon>Streptophyta</taxon>
        <taxon>Embryophyta</taxon>
        <taxon>Tracheophyta</taxon>
        <taxon>Spermatophyta</taxon>
        <taxon>Magnoliopsida</taxon>
        <taxon>eudicotyledons</taxon>
        <taxon>Gunneridae</taxon>
        <taxon>Pentapetalae</taxon>
        <taxon>asterids</taxon>
        <taxon>lamiids</taxon>
        <taxon>Lamiales</taxon>
        <taxon>Oleaceae</taxon>
        <taxon>Forsythieae</taxon>
        <taxon>Forsythia</taxon>
    </lineage>
</organism>
<comment type="caution">
    <text evidence="1">The sequence shown here is derived from an EMBL/GenBank/DDBJ whole genome shotgun (WGS) entry which is preliminary data.</text>
</comment>
<keyword evidence="2" id="KW-1185">Reference proteome</keyword>
<dbReference type="EMBL" id="JBFOLJ010000011">
    <property type="protein sequence ID" value="KAL2493697.1"/>
    <property type="molecule type" value="Genomic_DNA"/>
</dbReference>
<gene>
    <name evidence="1" type="ORF">Fot_37454</name>
</gene>
<dbReference type="Proteomes" id="UP001604277">
    <property type="component" value="Unassembled WGS sequence"/>
</dbReference>
<protein>
    <submittedName>
        <fullName evidence="1">Uncharacterized protein</fullName>
    </submittedName>
</protein>
<name>A0ABD1RZ63_9LAMI</name>
<sequence>MAVTSLEKRYKGGSPTNCLICSSIQLKCPMREWTGNQGSDDQVCSYECPDCALDQWSVLNTMERAGPSSLREKFSNGTSTMEIDDIFFDDPDSNDEVDNHLLKVSTILMRLLLSPVMILRKGEMVIGGMHILSLERSHMEN</sequence>
<proteinExistence type="predicted"/>
<evidence type="ECO:0000313" key="2">
    <source>
        <dbReference type="Proteomes" id="UP001604277"/>
    </source>
</evidence>
<evidence type="ECO:0000313" key="1">
    <source>
        <dbReference type="EMBL" id="KAL2493697.1"/>
    </source>
</evidence>
<accession>A0ABD1RZ63</accession>
<reference evidence="2" key="1">
    <citation type="submission" date="2024-07" db="EMBL/GenBank/DDBJ databases">
        <title>Two chromosome-level genome assemblies of Korean endemic species Abeliophyllum distichum and Forsythia ovata (Oleaceae).</title>
        <authorList>
            <person name="Jang H."/>
        </authorList>
    </citation>
    <scope>NUCLEOTIDE SEQUENCE [LARGE SCALE GENOMIC DNA]</scope>
</reference>